<dbReference type="AlphaFoldDB" id="A0AAV4NX12"/>
<keyword evidence="2" id="KW-1185">Reference proteome</keyword>
<reference evidence="1 2" key="1">
    <citation type="submission" date="2021-06" db="EMBL/GenBank/DDBJ databases">
        <title>Caerostris darwini draft genome.</title>
        <authorList>
            <person name="Kono N."/>
            <person name="Arakawa K."/>
        </authorList>
    </citation>
    <scope>NUCLEOTIDE SEQUENCE [LARGE SCALE GENOMIC DNA]</scope>
</reference>
<organism evidence="1 2">
    <name type="scientific">Caerostris darwini</name>
    <dbReference type="NCBI Taxonomy" id="1538125"/>
    <lineage>
        <taxon>Eukaryota</taxon>
        <taxon>Metazoa</taxon>
        <taxon>Ecdysozoa</taxon>
        <taxon>Arthropoda</taxon>
        <taxon>Chelicerata</taxon>
        <taxon>Arachnida</taxon>
        <taxon>Araneae</taxon>
        <taxon>Araneomorphae</taxon>
        <taxon>Entelegynae</taxon>
        <taxon>Araneoidea</taxon>
        <taxon>Araneidae</taxon>
        <taxon>Caerostris</taxon>
    </lineage>
</organism>
<dbReference type="EMBL" id="BPLQ01002109">
    <property type="protein sequence ID" value="GIX88883.1"/>
    <property type="molecule type" value="Genomic_DNA"/>
</dbReference>
<comment type="caution">
    <text evidence="1">The sequence shown here is derived from an EMBL/GenBank/DDBJ whole genome shotgun (WGS) entry which is preliminary data.</text>
</comment>
<sequence>MTTAEYEIRSVIESCRWIGSVGVSHSQDQGCKVVTCVNVKLAGPTFIYFNSQTSISERALNNFYLKEEVVQINLEYRLAK</sequence>
<name>A0AAV4NX12_9ARAC</name>
<accession>A0AAV4NX12</accession>
<evidence type="ECO:0000313" key="1">
    <source>
        <dbReference type="EMBL" id="GIX88883.1"/>
    </source>
</evidence>
<protein>
    <submittedName>
        <fullName evidence="1">Uncharacterized protein</fullName>
    </submittedName>
</protein>
<proteinExistence type="predicted"/>
<dbReference type="Proteomes" id="UP001054837">
    <property type="component" value="Unassembled WGS sequence"/>
</dbReference>
<gene>
    <name evidence="1" type="ORF">CDAR_383381</name>
</gene>
<evidence type="ECO:0000313" key="2">
    <source>
        <dbReference type="Proteomes" id="UP001054837"/>
    </source>
</evidence>